<keyword evidence="1" id="KW-0472">Membrane</keyword>
<proteinExistence type="predicted"/>
<reference evidence="2 3" key="1">
    <citation type="submission" date="2024-03" db="EMBL/GenBank/DDBJ databases">
        <title>Cognatishimia coralii sp. nov., a marine bacterium isolated from coral surrounding seawater.</title>
        <authorList>
            <person name="Liu X."/>
            <person name="Liu S."/>
            <person name="Sun H."/>
            <person name="Zhang Y."/>
        </authorList>
    </citation>
    <scope>NUCLEOTIDE SEQUENCE [LARGE SCALE GENOMIC DNA]</scope>
    <source>
        <strain evidence="2 3">D5M38</strain>
    </source>
</reference>
<evidence type="ECO:0000313" key="2">
    <source>
        <dbReference type="EMBL" id="MEJ5220078.1"/>
    </source>
</evidence>
<accession>A0ABU8QKZ8</accession>
<evidence type="ECO:0008006" key="4">
    <source>
        <dbReference type="Google" id="ProtNLM"/>
    </source>
</evidence>
<keyword evidence="1" id="KW-0812">Transmembrane</keyword>
<keyword evidence="1" id="KW-1133">Transmembrane helix</keyword>
<feature type="transmembrane region" description="Helical" evidence="1">
    <location>
        <begin position="177"/>
        <end position="208"/>
    </location>
</feature>
<feature type="transmembrane region" description="Helical" evidence="1">
    <location>
        <begin position="220"/>
        <end position="241"/>
    </location>
</feature>
<feature type="transmembrane region" description="Helical" evidence="1">
    <location>
        <begin position="146"/>
        <end position="171"/>
    </location>
</feature>
<dbReference type="Proteomes" id="UP001368270">
    <property type="component" value="Unassembled WGS sequence"/>
</dbReference>
<organism evidence="2 3">
    <name type="scientific">Cognatishimia coralii</name>
    <dbReference type="NCBI Taxonomy" id="3083254"/>
    <lineage>
        <taxon>Bacteria</taxon>
        <taxon>Pseudomonadati</taxon>
        <taxon>Pseudomonadota</taxon>
        <taxon>Alphaproteobacteria</taxon>
        <taxon>Rhodobacterales</taxon>
        <taxon>Paracoccaceae</taxon>
        <taxon>Cognatishimia</taxon>
    </lineage>
</organism>
<protein>
    <recommendedName>
        <fullName evidence="4">Oligosaccharide repeat unit polymerase</fullName>
    </recommendedName>
</protein>
<dbReference type="RefSeq" id="WP_339404719.1">
    <property type="nucleotide sequence ID" value="NZ_JBBGAZ010000016.1"/>
</dbReference>
<feature type="transmembrane region" description="Helical" evidence="1">
    <location>
        <begin position="291"/>
        <end position="315"/>
    </location>
</feature>
<dbReference type="EMBL" id="JBBGAZ010000016">
    <property type="protein sequence ID" value="MEJ5220078.1"/>
    <property type="molecule type" value="Genomic_DNA"/>
</dbReference>
<feature type="transmembrane region" description="Helical" evidence="1">
    <location>
        <begin position="100"/>
        <end position="125"/>
    </location>
</feature>
<evidence type="ECO:0000256" key="1">
    <source>
        <dbReference type="SAM" id="Phobius"/>
    </source>
</evidence>
<feature type="transmembrane region" description="Helical" evidence="1">
    <location>
        <begin position="7"/>
        <end position="26"/>
    </location>
</feature>
<feature type="transmembrane region" description="Helical" evidence="1">
    <location>
        <begin position="38"/>
        <end position="58"/>
    </location>
</feature>
<feature type="transmembrane region" description="Helical" evidence="1">
    <location>
        <begin position="327"/>
        <end position="346"/>
    </location>
</feature>
<gene>
    <name evidence="2" type="ORF">WG622_17625</name>
</gene>
<keyword evidence="3" id="KW-1185">Reference proteome</keyword>
<feature type="transmembrane region" description="Helical" evidence="1">
    <location>
        <begin position="358"/>
        <end position="375"/>
    </location>
</feature>
<evidence type="ECO:0000313" key="3">
    <source>
        <dbReference type="Proteomes" id="UP001368270"/>
    </source>
</evidence>
<comment type="caution">
    <text evidence="2">The sequence shown here is derived from an EMBL/GenBank/DDBJ whole genome shotgun (WGS) entry which is preliminary data.</text>
</comment>
<name>A0ABU8QKZ8_9RHOB</name>
<sequence length="384" mass="42742">MLVFAESAQHILVSLFIFLVGLSIALKQKRFFKVSQKQAIALYLWHSFFCIAFFWFSLGGKADATGYYLHSLEYDSGFHFGTRGVYFVVSFLSQNLSLSYGNVCLVFNIFGYIGLLAFASALRSVTLHSRPDIKKFSAVFPYLPGLSFWSSSVGKDALTGMAAGLVTWAALDLRHRLPAVFLGAFLFFFTRPHMAGILLLSFCLALLVTSQLSVTRKFMVLLIVVPITVFGVQLGLTYAGIGDALKSNAISQFLEARQTQNLGGGNSIDIASMSLPERLLSYMFRPLFFDAAGALGLLVSLENMALLTLFVAVSFRMRRTKTVLGSFEFYLFVFFVLGSWLVLANTTSNLGIAIRQKTMFLPMLITLLFSMWHANRKTPTYLRS</sequence>